<dbReference type="AlphaFoldDB" id="A0A6N1AQB4"/>
<accession>A0A6N1AQB4</accession>
<dbReference type="Proteomes" id="UP000509702">
    <property type="component" value="Plasmid unnamed6"/>
</dbReference>
<geneLocation type="plasmid" evidence="2 3">
    <name>unnamed6</name>
</geneLocation>
<feature type="chain" id="PRO_5028802579" description="Lipoprotein" evidence="1">
    <location>
        <begin position="24"/>
        <end position="135"/>
    </location>
</feature>
<name>A0A6N1AQB4_9PROT</name>
<gene>
    <name evidence="2" type="ORF">HUE56_25675</name>
</gene>
<evidence type="ECO:0000313" key="2">
    <source>
        <dbReference type="EMBL" id="QKS53649.1"/>
    </source>
</evidence>
<dbReference type="EMBL" id="CP054621">
    <property type="protein sequence ID" value="QKS53649.1"/>
    <property type="molecule type" value="Genomic_DNA"/>
</dbReference>
<dbReference type="PROSITE" id="PS51257">
    <property type="entry name" value="PROKAR_LIPOPROTEIN"/>
    <property type="match status" value="1"/>
</dbReference>
<keyword evidence="1" id="KW-0732">Signal</keyword>
<keyword evidence="3" id="KW-1185">Reference proteome</keyword>
<sequence>MTRPFSCRRLAAATLLPVLLVGAGCAPLGGEKSAAILERVADGDYDVGIRYPSKRTRYVMIVEDDEESFAITNRPTAGRDTAGAAAIPAEEPAVPQRNDRVLAPCAVSAGNWYRHTPAGYVCAGQAGAASAATGG</sequence>
<organism evidence="2 3">
    <name type="scientific">Azospirillum oryzae</name>
    <dbReference type="NCBI Taxonomy" id="286727"/>
    <lineage>
        <taxon>Bacteria</taxon>
        <taxon>Pseudomonadati</taxon>
        <taxon>Pseudomonadota</taxon>
        <taxon>Alphaproteobacteria</taxon>
        <taxon>Rhodospirillales</taxon>
        <taxon>Azospirillaceae</taxon>
        <taxon>Azospirillum</taxon>
    </lineage>
</organism>
<keyword evidence="2" id="KW-0614">Plasmid</keyword>
<reference evidence="2 3" key="1">
    <citation type="submission" date="2020-06" db="EMBL/GenBank/DDBJ databases">
        <title>Complete genome of Azosprillum oryzae KACC14407.</title>
        <authorList>
            <person name="Kim M."/>
            <person name="Park Y.-J."/>
            <person name="Shin J.-H."/>
        </authorList>
    </citation>
    <scope>NUCLEOTIDE SEQUENCE [LARGE SCALE GENOMIC DNA]</scope>
    <source>
        <strain evidence="2 3">KACC 14407</strain>
        <plasmid evidence="2 3">unnamed6</plasmid>
    </source>
</reference>
<proteinExistence type="predicted"/>
<evidence type="ECO:0000313" key="3">
    <source>
        <dbReference type="Proteomes" id="UP000509702"/>
    </source>
</evidence>
<dbReference type="KEGG" id="aoz:HUE56_25675"/>
<evidence type="ECO:0000256" key="1">
    <source>
        <dbReference type="SAM" id="SignalP"/>
    </source>
</evidence>
<dbReference type="RefSeq" id="WP_149199560.1">
    <property type="nucleotide sequence ID" value="NZ_BSOV01000002.1"/>
</dbReference>
<evidence type="ECO:0008006" key="4">
    <source>
        <dbReference type="Google" id="ProtNLM"/>
    </source>
</evidence>
<dbReference type="OrthoDB" id="7307298at2"/>
<feature type="signal peptide" evidence="1">
    <location>
        <begin position="1"/>
        <end position="23"/>
    </location>
</feature>
<protein>
    <recommendedName>
        <fullName evidence="4">Lipoprotein</fullName>
    </recommendedName>
</protein>